<feature type="domain" description="FHA" evidence="2">
    <location>
        <begin position="29"/>
        <end position="120"/>
    </location>
</feature>
<evidence type="ECO:0000256" key="1">
    <source>
        <dbReference type="SAM" id="MobiDB-lite"/>
    </source>
</evidence>
<dbReference type="Pfam" id="PF00498">
    <property type="entry name" value="FHA"/>
    <property type="match status" value="1"/>
</dbReference>
<evidence type="ECO:0000259" key="2">
    <source>
        <dbReference type="PROSITE" id="PS50006"/>
    </source>
</evidence>
<evidence type="ECO:0000313" key="3">
    <source>
        <dbReference type="Proteomes" id="UP000515125"/>
    </source>
</evidence>
<dbReference type="CDD" id="cd00060">
    <property type="entry name" value="FHA"/>
    <property type="match status" value="1"/>
</dbReference>
<dbReference type="OrthoDB" id="5330228at2759"/>
<dbReference type="GeneID" id="113146998"/>
<sequence>MVHSISNTPCAIAFLRGPQVLYQLEHPLLHLGRARTCDINIRSGSISRFHAALDLTGLQNIGTCKHLGPKTLAPELLPLVCVEGDARAPKVYQREGSFFGRAFVKDLASLNGTWLNKRRLEPHVWYPLENGDAITFSSSEEGYLVFEIPEGQGHSRTTELKEECGTAHQNCKSLIVPGRERELSQNIGQDKDNPRECISPRTSRCPTQHVSPPPASSRKARKTPNKVAFSSKSIPIKTAAIKEGHAIREETTDPNGTRATCPNVASNREFESTESNIKAQACPRLPAPIFSSLSPGGPRTNERVLRGASQASGKQLQRAKETEEVSSEKRFAVSTKCTGDLSCCFSSFGNEGGDDQPLNTAGIRNVASYHQQYRCTGVALPEDTLPNFKTSMDALSRFRTDAHEIPFARCPHTKAALLGSPKHKHTADPHVQKTSRETQHTPALGISCSSCGCTPSLLGHGSCHSCNGEKLHIPPHVSNSRASCRACHVPKVSQPHSRDRIESRGLANQCTRLACRGTFNCSCANIHWARRALPSFGASTIAPVGLQQQPSQNEGCITFDAVKSAPTNLESRSLPIYTFDCSSHCTYSCSPRRNASGYFPELISLPDSDPTVPIATRSLHSYFPSPFVACPSAAHYSKSRQVAARGPLLQPILQRAGKPAGLPGWSPQPVARQAASRIFLGGLYAESHSRYQREAEKASPYVRPEQTQEQLSAVLTRSLRRGPAAFSTVRLADEISLFSAAKLSENPRTHAKKCTSACGTAGIQVQPKKNSRSSNAPSSTNPACSLKPLLSYETDTIQHQTTADGKVSAAAAACSLLRGSVLSKCPQGRSTTAERTLEIQQMAIGQQDPREKQASRLNPIGCRSRTPGCSSTFAM</sequence>
<reference evidence="4" key="1">
    <citation type="submission" date="2025-08" db="UniProtKB">
        <authorList>
            <consortium name="RefSeq"/>
        </authorList>
    </citation>
    <scope>IDENTIFICATION</scope>
</reference>
<feature type="compositionally biased region" description="Polar residues" evidence="1">
    <location>
        <begin position="200"/>
        <end position="210"/>
    </location>
</feature>
<feature type="region of interest" description="Disordered" evidence="1">
    <location>
        <begin position="419"/>
        <end position="438"/>
    </location>
</feature>
<name>A0A6P6RWD0_9EIME</name>
<dbReference type="SMART" id="SM00240">
    <property type="entry name" value="FHA"/>
    <property type="match status" value="1"/>
</dbReference>
<keyword evidence="3" id="KW-1185">Reference proteome</keyword>
<feature type="compositionally biased region" description="Basic and acidic residues" evidence="1">
    <location>
        <begin position="178"/>
        <end position="195"/>
    </location>
</feature>
<proteinExistence type="predicted"/>
<feature type="region of interest" description="Disordered" evidence="1">
    <location>
        <begin position="764"/>
        <end position="785"/>
    </location>
</feature>
<organism evidence="3 4">
    <name type="scientific">Cyclospora cayetanensis</name>
    <dbReference type="NCBI Taxonomy" id="88456"/>
    <lineage>
        <taxon>Eukaryota</taxon>
        <taxon>Sar</taxon>
        <taxon>Alveolata</taxon>
        <taxon>Apicomplexa</taxon>
        <taxon>Conoidasida</taxon>
        <taxon>Coccidia</taxon>
        <taxon>Eucoccidiorida</taxon>
        <taxon>Eimeriorina</taxon>
        <taxon>Eimeriidae</taxon>
        <taxon>Cyclospora</taxon>
    </lineage>
</organism>
<dbReference type="Proteomes" id="UP000515125">
    <property type="component" value="Unplaced"/>
</dbReference>
<feature type="region of interest" description="Disordered" evidence="1">
    <location>
        <begin position="178"/>
        <end position="230"/>
    </location>
</feature>
<dbReference type="PANTHER" id="PTHR23308">
    <property type="entry name" value="NUCLEAR INHIBITOR OF PROTEIN PHOSPHATASE-1"/>
    <property type="match status" value="1"/>
</dbReference>
<gene>
    <name evidence="4" type="primary">LOC113146998</name>
</gene>
<dbReference type="AlphaFoldDB" id="A0A6P6RWD0"/>
<evidence type="ECO:0000313" key="4">
    <source>
        <dbReference type="RefSeq" id="XP_026191804.1"/>
    </source>
</evidence>
<accession>A0A6P6RWD0</accession>
<dbReference type="RefSeq" id="XP_026191804.1">
    <property type="nucleotide sequence ID" value="XM_026336019.1"/>
</dbReference>
<dbReference type="InterPro" id="IPR050923">
    <property type="entry name" value="Cell_Proc_Reg/RNA_Proc"/>
</dbReference>
<dbReference type="PROSITE" id="PS50006">
    <property type="entry name" value="FHA_DOMAIN"/>
    <property type="match status" value="1"/>
</dbReference>
<protein>
    <submittedName>
        <fullName evidence="4">Uncharacterized protein LOC113146998</fullName>
    </submittedName>
</protein>
<dbReference type="Gene3D" id="2.60.200.20">
    <property type="match status" value="1"/>
</dbReference>
<dbReference type="InterPro" id="IPR000253">
    <property type="entry name" value="FHA_dom"/>
</dbReference>
<feature type="compositionally biased region" description="Basic and acidic residues" evidence="1">
    <location>
        <begin position="426"/>
        <end position="438"/>
    </location>
</feature>
<dbReference type="InterPro" id="IPR008984">
    <property type="entry name" value="SMAD_FHA_dom_sf"/>
</dbReference>
<dbReference type="SUPFAM" id="SSF49879">
    <property type="entry name" value="SMAD/FHA domain"/>
    <property type="match status" value="1"/>
</dbReference>
<feature type="compositionally biased region" description="Polar residues" evidence="1">
    <location>
        <begin position="772"/>
        <end position="783"/>
    </location>
</feature>